<name>A0A3Q9I679_9BACL</name>
<dbReference type="RefSeq" id="WP_126995076.1">
    <property type="nucleotide sequence ID" value="NZ_CP034346.1"/>
</dbReference>
<dbReference type="PANTHER" id="PTHR12969">
    <property type="entry name" value="NGD5/OSM-6/IFT52"/>
    <property type="match status" value="1"/>
</dbReference>
<gene>
    <name evidence="2" type="ORF">EI981_02315</name>
</gene>
<keyword evidence="2" id="KW-0378">Hydrolase</keyword>
<dbReference type="InterPro" id="IPR014756">
    <property type="entry name" value="Ig_E-set"/>
</dbReference>
<dbReference type="Gene3D" id="3.30.1920.20">
    <property type="match status" value="1"/>
</dbReference>
<dbReference type="Gene3D" id="2.60.40.10">
    <property type="entry name" value="Immunoglobulins"/>
    <property type="match status" value="2"/>
</dbReference>
<dbReference type="GO" id="GO:0006032">
    <property type="term" value="P:chitin catabolic process"/>
    <property type="evidence" value="ECO:0007669"/>
    <property type="project" value="InterPro"/>
</dbReference>
<feature type="domain" description="Chitinase A N-terminal" evidence="1">
    <location>
        <begin position="930"/>
        <end position="1005"/>
    </location>
</feature>
<dbReference type="Gene3D" id="3.40.50.880">
    <property type="match status" value="1"/>
</dbReference>
<dbReference type="InterPro" id="IPR013783">
    <property type="entry name" value="Ig-like_fold"/>
</dbReference>
<keyword evidence="2" id="KW-0540">Nuclease</keyword>
<evidence type="ECO:0000313" key="2">
    <source>
        <dbReference type="EMBL" id="AZS13421.1"/>
    </source>
</evidence>
<dbReference type="PANTHER" id="PTHR12969:SF7">
    <property type="entry name" value="INTRAFLAGELLAR TRANSPORT PROTEIN 52 HOMOLOG"/>
    <property type="match status" value="1"/>
</dbReference>
<dbReference type="InterPro" id="IPR029062">
    <property type="entry name" value="Class_I_gatase-like"/>
</dbReference>
<sequence>MNKLYGVISKWVKSGIALSLALSIQLGLGQEVPSAHAEGPSDPAPFIAAKVINENAGKKVLFDNTHGQTSGAADWVIDGGFSDFGNALANRGYDVKELRKSTSFTYSDLSNYSVFIVAEPNIPFKQSEQQAMKQYVEAGGSIFFIGDHYNADRNKNRWDGSESINGYRRGAWEDPAKGMNAEEKNSAAMQGVVSSDWLADNFGVRFRYNALGDITANDIVAPNQAFGITQGVSTVAMHAGSTLAIIDPNKAKGIVYLPKTKDAWASAVDQGVYNSGGKAEGPYVAVSKLGTGKAAFIGDSSPVEDASPKYLREETGTKKTTYDGFKEQDDATLLLNLVDWLSKQESYTSLDQVNNLQLDTKTELLPFETPAASTEPQAEPWSAPAAGYKWWDSSTFKPGSYGGPAATANATYSFVHQTVLPNAQDFQVRVAVDHLPANSTVSGLSVGIYLTGGTQVAKVQNANGSWPSAYGYSETFSVTSNSQGRGYKDLTVRIKPGTAGAASLRLRQNGNNLLTTSVSLADVPAEPLPEEGDPNQIPALSTIAEGRSKSEGSLVTLQGTITTEPGVYGGQAFYMQDETGGIYVFQSTSGFHQGDVIKITAPLALYNTELELADPIAIEKVGTAELPLPKQAASVNADNQGQLVELKKATIHNIITASPAGSFEFDAVSDGISNHVRVDARTGIQLADFPYKEGQIVDMRGISAIFKGVYQLKLRGASDISLAEAALAPVTSVALSEVPNDHDWFNRGVVLTLTTDNQGSGEVTTKYAMNGGTEAVYTGPVSITTEGINTVRYYSVGTNGLVEEAKSIEVKVDLTAPSAVLTQSGKAVGDVLEQDVLKFELVSSDTGSGVATQQLWVDGREIQSGQIVYAKDLGVGAHTVKYVVADLAGNVTEKSIAFQVGQPLAKGAPGTPVLSSTSGHSNGLRDGNYKITMNLWWGNNGTEFKLYENGVLISTNELKDVSPSAQSVSIDITGRPNGTYVYTAELINSQGTTKSNPLTIVVADAAPGKPVLSQDNWDGDGNYNVSMNLWWGTNGSEYRLYENGVLVDTQILSINTPSAQRAVTKVIDKAIGSYEYRAELVNAAGITSSETVVVRVTK</sequence>
<dbReference type="AlphaFoldDB" id="A0A3Q9I679"/>
<reference evidence="3" key="1">
    <citation type="submission" date="2018-12" db="EMBL/GenBank/DDBJ databases">
        <title>Complete genome sequence of Paenibacillus sp. MBLB1234.</title>
        <authorList>
            <person name="Nam Y.-D."/>
            <person name="Kang J."/>
            <person name="Chung W.-H."/>
            <person name="Park Y.S."/>
        </authorList>
    </citation>
    <scope>NUCLEOTIDE SEQUENCE [LARGE SCALE GENOMIC DNA]</scope>
    <source>
        <strain evidence="3">MBLB1234</strain>
    </source>
</reference>
<proteinExistence type="predicted"/>
<dbReference type="InterPro" id="IPR013540">
    <property type="entry name" value="ChitinaseA_N"/>
</dbReference>
<dbReference type="Pfam" id="PF08329">
    <property type="entry name" value="ChitinaseA_N"/>
    <property type="match status" value="1"/>
</dbReference>
<dbReference type="EMBL" id="CP034346">
    <property type="protein sequence ID" value="AZS13421.1"/>
    <property type="molecule type" value="Genomic_DNA"/>
</dbReference>
<dbReference type="SUPFAM" id="SSF81296">
    <property type="entry name" value="E set domains"/>
    <property type="match status" value="2"/>
</dbReference>
<dbReference type="SUPFAM" id="SSF52317">
    <property type="entry name" value="Class I glutamine amidotransferase-like"/>
    <property type="match status" value="1"/>
</dbReference>
<dbReference type="OrthoDB" id="9801679at2"/>
<evidence type="ECO:0000313" key="3">
    <source>
        <dbReference type="Proteomes" id="UP000270678"/>
    </source>
</evidence>
<organism evidence="2 3">
    <name type="scientific">Paenibacillus lutimineralis</name>
    <dbReference type="NCBI Taxonomy" id="2707005"/>
    <lineage>
        <taxon>Bacteria</taxon>
        <taxon>Bacillati</taxon>
        <taxon>Bacillota</taxon>
        <taxon>Bacilli</taxon>
        <taxon>Bacillales</taxon>
        <taxon>Paenibacillaceae</taxon>
        <taxon>Paenibacillus</taxon>
    </lineage>
</organism>
<dbReference type="GO" id="GO:0004568">
    <property type="term" value="F:chitinase activity"/>
    <property type="evidence" value="ECO:0007669"/>
    <property type="project" value="InterPro"/>
</dbReference>
<dbReference type="KEGG" id="plut:EI981_02315"/>
<dbReference type="GO" id="GO:0004519">
    <property type="term" value="F:endonuclease activity"/>
    <property type="evidence" value="ECO:0007669"/>
    <property type="project" value="UniProtKB-KW"/>
</dbReference>
<accession>A0A3Q9I679</accession>
<keyword evidence="3" id="KW-1185">Reference proteome</keyword>
<keyword evidence="2" id="KW-0255">Endonuclease</keyword>
<dbReference type="InterPro" id="IPR039975">
    <property type="entry name" value="IFT52"/>
</dbReference>
<protein>
    <submittedName>
        <fullName evidence="2">Endonuclease</fullName>
    </submittedName>
</protein>
<dbReference type="Proteomes" id="UP000270678">
    <property type="component" value="Chromosome"/>
</dbReference>
<evidence type="ECO:0000259" key="1">
    <source>
        <dbReference type="Pfam" id="PF08329"/>
    </source>
</evidence>